<feature type="transmembrane region" description="Helical" evidence="5">
    <location>
        <begin position="241"/>
        <end position="261"/>
    </location>
</feature>
<reference evidence="6 7" key="1">
    <citation type="journal article" date="2016" name="Nat. Commun.">
        <title>Extremotolerant tardigrade genome and improved radiotolerance of human cultured cells by tardigrade-unique protein.</title>
        <authorList>
            <person name="Hashimoto T."/>
            <person name="Horikawa D.D."/>
            <person name="Saito Y."/>
            <person name="Kuwahara H."/>
            <person name="Kozuka-Hata H."/>
            <person name="Shin-I T."/>
            <person name="Minakuchi Y."/>
            <person name="Ohishi K."/>
            <person name="Motoyama A."/>
            <person name="Aizu T."/>
            <person name="Enomoto A."/>
            <person name="Kondo K."/>
            <person name="Tanaka S."/>
            <person name="Hara Y."/>
            <person name="Koshikawa S."/>
            <person name="Sagara H."/>
            <person name="Miura T."/>
            <person name="Yokobori S."/>
            <person name="Miyagawa K."/>
            <person name="Suzuki Y."/>
            <person name="Kubo T."/>
            <person name="Oyama M."/>
            <person name="Kohara Y."/>
            <person name="Fujiyama A."/>
            <person name="Arakawa K."/>
            <person name="Katayama T."/>
            <person name="Toyoda A."/>
            <person name="Kunieda T."/>
        </authorList>
    </citation>
    <scope>NUCLEOTIDE SEQUENCE [LARGE SCALE GENOMIC DNA]</scope>
    <source>
        <strain evidence="6 7">YOKOZUNA-1</strain>
    </source>
</reference>
<keyword evidence="2 5" id="KW-0812">Transmembrane</keyword>
<evidence type="ECO:0000256" key="2">
    <source>
        <dbReference type="ARBA" id="ARBA00022692"/>
    </source>
</evidence>
<dbReference type="AlphaFoldDB" id="A0A1D1VYR2"/>
<protein>
    <recommendedName>
        <fullName evidence="8">Gustatory receptor</fullName>
    </recommendedName>
</protein>
<evidence type="ECO:0000313" key="6">
    <source>
        <dbReference type="EMBL" id="GAV06550.1"/>
    </source>
</evidence>
<proteinExistence type="predicted"/>
<feature type="transmembrane region" description="Helical" evidence="5">
    <location>
        <begin position="204"/>
        <end position="229"/>
    </location>
</feature>
<evidence type="ECO:0000256" key="1">
    <source>
        <dbReference type="ARBA" id="ARBA00004141"/>
    </source>
</evidence>
<feature type="transmembrane region" description="Helical" evidence="5">
    <location>
        <begin position="321"/>
        <end position="340"/>
    </location>
</feature>
<evidence type="ECO:0000256" key="4">
    <source>
        <dbReference type="ARBA" id="ARBA00023136"/>
    </source>
</evidence>
<name>A0A1D1VYR2_RAMVA</name>
<evidence type="ECO:0008006" key="8">
    <source>
        <dbReference type="Google" id="ProtNLM"/>
    </source>
</evidence>
<gene>
    <name evidence="6" type="primary">RvY_16516-1</name>
    <name evidence="6" type="synonym">RvY_16516.1</name>
    <name evidence="6" type="ORF">RvY_16516</name>
</gene>
<dbReference type="GO" id="GO:0050909">
    <property type="term" value="P:sensory perception of taste"/>
    <property type="evidence" value="ECO:0007669"/>
    <property type="project" value="InterPro"/>
</dbReference>
<dbReference type="InterPro" id="IPR013604">
    <property type="entry name" value="7TM_chemorcpt"/>
</dbReference>
<keyword evidence="7" id="KW-1185">Reference proteome</keyword>
<evidence type="ECO:0000256" key="5">
    <source>
        <dbReference type="SAM" id="Phobius"/>
    </source>
</evidence>
<dbReference type="Pfam" id="PF08395">
    <property type="entry name" value="7tm_7"/>
    <property type="match status" value="1"/>
</dbReference>
<feature type="transmembrane region" description="Helical" evidence="5">
    <location>
        <begin position="52"/>
        <end position="76"/>
    </location>
</feature>
<dbReference type="GO" id="GO:0016020">
    <property type="term" value="C:membrane"/>
    <property type="evidence" value="ECO:0007669"/>
    <property type="project" value="UniProtKB-SubCell"/>
</dbReference>
<keyword evidence="3 5" id="KW-1133">Transmembrane helix</keyword>
<evidence type="ECO:0000256" key="3">
    <source>
        <dbReference type="ARBA" id="ARBA00022989"/>
    </source>
</evidence>
<organism evidence="6 7">
    <name type="scientific">Ramazzottius varieornatus</name>
    <name type="common">Water bear</name>
    <name type="synonym">Tardigrade</name>
    <dbReference type="NCBI Taxonomy" id="947166"/>
    <lineage>
        <taxon>Eukaryota</taxon>
        <taxon>Metazoa</taxon>
        <taxon>Ecdysozoa</taxon>
        <taxon>Tardigrada</taxon>
        <taxon>Eutardigrada</taxon>
        <taxon>Parachela</taxon>
        <taxon>Hypsibioidea</taxon>
        <taxon>Ramazzottiidae</taxon>
        <taxon>Ramazzottius</taxon>
    </lineage>
</organism>
<keyword evidence="4 5" id="KW-0472">Membrane</keyword>
<accession>A0A1D1VYR2</accession>
<sequence length="376" mass="41791">MVPNIAVALRGILILVFLAITKIDLASMCDELNNVVCMSLSRSEVGRKIRKWTIWNAGIVLYCVGAFIPVCTLSAVHTAQLSNQTFTGDLVLKPFHGTVKMWLYVLLEALFSWLPYLLSHLILITATTCSIVLFDCCKTVNANLHRLEANAAVLCTDSMMKKLQYEERCSGVCSELDALAGELEDLMRTRAAIFHFIERLNHSLGFVFCLSYLVDIVASGGMLAVLVTNEERTEVAFPTKLVGTIVFITYATFPYVPMVMVTEAADNANYILYQITIKAYSLIKRQLGTTLNLILGDFRMMMNMFPIHFTAARIFHIDRNFLVATFSFLFTFAILLEELLGQMSVKALVASSTNTSALLQAVLNSTNASTTELPEN</sequence>
<dbReference type="Proteomes" id="UP000186922">
    <property type="component" value="Unassembled WGS sequence"/>
</dbReference>
<dbReference type="OrthoDB" id="10063230at2759"/>
<comment type="subcellular location">
    <subcellularLocation>
        <location evidence="1">Membrane</location>
        <topology evidence="1">Multi-pass membrane protein</topology>
    </subcellularLocation>
</comment>
<dbReference type="EMBL" id="BDGG01000013">
    <property type="protein sequence ID" value="GAV06550.1"/>
    <property type="molecule type" value="Genomic_DNA"/>
</dbReference>
<comment type="caution">
    <text evidence="6">The sequence shown here is derived from an EMBL/GenBank/DDBJ whole genome shotgun (WGS) entry which is preliminary data.</text>
</comment>
<evidence type="ECO:0000313" key="7">
    <source>
        <dbReference type="Proteomes" id="UP000186922"/>
    </source>
</evidence>
<feature type="transmembrane region" description="Helical" evidence="5">
    <location>
        <begin position="113"/>
        <end position="134"/>
    </location>
</feature>